<evidence type="ECO:0000256" key="1">
    <source>
        <dbReference type="SAM" id="MobiDB-lite"/>
    </source>
</evidence>
<organism evidence="2 3">
    <name type="scientific">Gordonia jacobaea</name>
    <dbReference type="NCBI Taxonomy" id="122202"/>
    <lineage>
        <taxon>Bacteria</taxon>
        <taxon>Bacillati</taxon>
        <taxon>Actinomycetota</taxon>
        <taxon>Actinomycetes</taxon>
        <taxon>Mycobacteriales</taxon>
        <taxon>Gordoniaceae</taxon>
        <taxon>Gordonia</taxon>
    </lineage>
</organism>
<dbReference type="PANTHER" id="PTHR34853">
    <property type="match status" value="1"/>
</dbReference>
<keyword evidence="3" id="KW-1185">Reference proteome</keyword>
<dbReference type="Proteomes" id="UP000037247">
    <property type="component" value="Unassembled WGS sequence"/>
</dbReference>
<dbReference type="PANTHER" id="PTHR34853:SF1">
    <property type="entry name" value="LIPASE 5"/>
    <property type="match status" value="1"/>
</dbReference>
<comment type="caution">
    <text evidence="2">The sequence shown here is derived from an EMBL/GenBank/DDBJ whole genome shotgun (WGS) entry which is preliminary data.</text>
</comment>
<dbReference type="PIRSF" id="PIRSF029171">
    <property type="entry name" value="Esterase_LipA"/>
    <property type="match status" value="1"/>
</dbReference>
<dbReference type="EMBL" id="LDTZ01000017">
    <property type="protein sequence ID" value="KNA91261.1"/>
    <property type="molecule type" value="Genomic_DNA"/>
</dbReference>
<accession>A0ABR5IC44</accession>
<dbReference type="Gene3D" id="3.40.50.1820">
    <property type="entry name" value="alpha/beta hydrolase"/>
    <property type="match status" value="1"/>
</dbReference>
<dbReference type="InterPro" id="IPR029058">
    <property type="entry name" value="AB_hydrolase_fold"/>
</dbReference>
<name>A0ABR5IC44_9ACTN</name>
<evidence type="ECO:0000313" key="3">
    <source>
        <dbReference type="Proteomes" id="UP000037247"/>
    </source>
</evidence>
<dbReference type="InterPro" id="IPR005152">
    <property type="entry name" value="Lipase_secreted"/>
</dbReference>
<proteinExistence type="predicted"/>
<evidence type="ECO:0000313" key="2">
    <source>
        <dbReference type="EMBL" id="KNA91261.1"/>
    </source>
</evidence>
<dbReference type="SUPFAM" id="SSF53474">
    <property type="entry name" value="alpha/beta-Hydrolases"/>
    <property type="match status" value="1"/>
</dbReference>
<feature type="compositionally biased region" description="Low complexity" evidence="1">
    <location>
        <begin position="1"/>
        <end position="16"/>
    </location>
</feature>
<dbReference type="Pfam" id="PF03583">
    <property type="entry name" value="LIP"/>
    <property type="match status" value="1"/>
</dbReference>
<gene>
    <name evidence="2" type="ORF">ABW18_11565</name>
</gene>
<sequence length="418" mass="44993">MTAQTLTTTSAGASTAVRDNQDDVSAGPLLPVDDHFYDAPADLGDYRPGEVIRSRQVELKNFWASNHQAWQLLYRSTDLDGNPDATVTTVVVPDRTKHPNPALLSFQCAIDAVTSQCFPSYALQKGADASRAVAPFEFMVVRRALSKGWAVSIPDHEGAKGAWGAPREPGYRALDGIRAALAFEPLGLEATASIGMWGYSGGGLATSWAAEMAPDYAPELNIVGAVLGSPVGDMASTLLRLNGGLHAGLPILVVAGLRRVYPALERMITEHATEFGRRSLDEAATLPTLAAIRRFRNHDLDDYFDIPLADVLADPGVVKMMDDLQLGTHAPAVPLLVMQAVHDEVIDAADVDAQAQRYRDLGVPVTYVRDLVTEHYSLLPLSGPLAVSWLTHRLDGRPGEDKTITAIAGQRVSLSRSR</sequence>
<dbReference type="RefSeq" id="WP_049699433.1">
    <property type="nucleotide sequence ID" value="NZ_JAQDQF010000004.1"/>
</dbReference>
<dbReference type="Gene3D" id="1.10.260.130">
    <property type="match status" value="1"/>
</dbReference>
<reference evidence="2 3" key="1">
    <citation type="submission" date="2015-05" db="EMBL/GenBank/DDBJ databases">
        <title>Draft genome sequence of the bacterium Gordonia jacobaea a new member of the Gordonia genus.</title>
        <authorList>
            <person name="Jimenez-Galisteo G."/>
            <person name="Dominguez A."/>
            <person name="Munoz E."/>
            <person name="Vinas M."/>
        </authorList>
    </citation>
    <scope>NUCLEOTIDE SEQUENCE [LARGE SCALE GENOMIC DNA]</scope>
    <source>
        <strain evidence="3">mv1</strain>
    </source>
</reference>
<feature type="region of interest" description="Disordered" evidence="1">
    <location>
        <begin position="1"/>
        <end position="26"/>
    </location>
</feature>
<protein>
    <submittedName>
        <fullName evidence="2">Lipase</fullName>
    </submittedName>
</protein>